<dbReference type="OrthoDB" id="1938146at2759"/>
<dbReference type="GO" id="GO:0009535">
    <property type="term" value="C:chloroplast thylakoid membrane"/>
    <property type="evidence" value="ECO:0007669"/>
    <property type="project" value="TreeGrafter"/>
</dbReference>
<evidence type="ECO:0000313" key="4">
    <source>
        <dbReference type="Proteomes" id="UP001141552"/>
    </source>
</evidence>
<keyword evidence="2" id="KW-0472">Membrane</keyword>
<dbReference type="PANTHER" id="PTHR37233:SF2">
    <property type="entry name" value="TRANSMEMBRANE PROTEIN"/>
    <property type="match status" value="1"/>
</dbReference>
<feature type="region of interest" description="Disordered" evidence="1">
    <location>
        <begin position="66"/>
        <end position="143"/>
    </location>
</feature>
<keyword evidence="2" id="KW-0812">Transmembrane</keyword>
<proteinExistence type="predicted"/>
<reference evidence="3" key="1">
    <citation type="submission" date="2022-02" db="EMBL/GenBank/DDBJ databases">
        <authorList>
            <person name="Henning P.M."/>
            <person name="McCubbin A.G."/>
            <person name="Shore J.S."/>
        </authorList>
    </citation>
    <scope>NUCLEOTIDE SEQUENCE</scope>
    <source>
        <strain evidence="3">F60SS</strain>
        <tissue evidence="3">Leaves</tissue>
    </source>
</reference>
<accession>A0A9Q0FAG9</accession>
<gene>
    <name evidence="3" type="ORF">Tsubulata_021779</name>
</gene>
<dbReference type="PANTHER" id="PTHR37233">
    <property type="entry name" value="TRANSMEMBRANE PROTEIN"/>
    <property type="match status" value="1"/>
</dbReference>
<reference evidence="3" key="2">
    <citation type="journal article" date="2023" name="Plants (Basel)">
        <title>Annotation of the Turnera subulata (Passifloraceae) Draft Genome Reveals the S-Locus Evolved after the Divergence of Turneroideae from Passifloroideae in a Stepwise Manner.</title>
        <authorList>
            <person name="Henning P.M."/>
            <person name="Roalson E.H."/>
            <person name="Mir W."/>
            <person name="McCubbin A.G."/>
            <person name="Shore J.S."/>
        </authorList>
    </citation>
    <scope>NUCLEOTIDE SEQUENCE</scope>
    <source>
        <strain evidence="3">F60SS</strain>
    </source>
</reference>
<dbReference type="Proteomes" id="UP001141552">
    <property type="component" value="Unassembled WGS sequence"/>
</dbReference>
<feature type="transmembrane region" description="Helical" evidence="2">
    <location>
        <begin position="221"/>
        <end position="243"/>
    </location>
</feature>
<feature type="region of interest" description="Disordered" evidence="1">
    <location>
        <begin position="184"/>
        <end position="205"/>
    </location>
</feature>
<name>A0A9Q0FAG9_9ROSI</name>
<comment type="caution">
    <text evidence="3">The sequence shown here is derived from an EMBL/GenBank/DDBJ whole genome shotgun (WGS) entry which is preliminary data.</text>
</comment>
<protein>
    <submittedName>
        <fullName evidence="3">Uncharacterized protein</fullName>
    </submittedName>
</protein>
<feature type="compositionally biased region" description="Polar residues" evidence="1">
    <location>
        <begin position="113"/>
        <end position="125"/>
    </location>
</feature>
<evidence type="ECO:0000313" key="3">
    <source>
        <dbReference type="EMBL" id="KAJ4827913.1"/>
    </source>
</evidence>
<evidence type="ECO:0000256" key="2">
    <source>
        <dbReference type="SAM" id="Phobius"/>
    </source>
</evidence>
<feature type="compositionally biased region" description="Polar residues" evidence="1">
    <location>
        <begin position="80"/>
        <end position="92"/>
    </location>
</feature>
<dbReference type="AlphaFoldDB" id="A0A9Q0FAG9"/>
<dbReference type="EMBL" id="JAKUCV010006306">
    <property type="protein sequence ID" value="KAJ4827913.1"/>
    <property type="molecule type" value="Genomic_DNA"/>
</dbReference>
<organism evidence="3 4">
    <name type="scientific">Turnera subulata</name>
    <dbReference type="NCBI Taxonomy" id="218843"/>
    <lineage>
        <taxon>Eukaryota</taxon>
        <taxon>Viridiplantae</taxon>
        <taxon>Streptophyta</taxon>
        <taxon>Embryophyta</taxon>
        <taxon>Tracheophyta</taxon>
        <taxon>Spermatophyta</taxon>
        <taxon>Magnoliopsida</taxon>
        <taxon>eudicotyledons</taxon>
        <taxon>Gunneridae</taxon>
        <taxon>Pentapetalae</taxon>
        <taxon>rosids</taxon>
        <taxon>fabids</taxon>
        <taxon>Malpighiales</taxon>
        <taxon>Passifloraceae</taxon>
        <taxon>Turnera</taxon>
    </lineage>
</organism>
<evidence type="ECO:0000256" key="1">
    <source>
        <dbReference type="SAM" id="MobiDB-lite"/>
    </source>
</evidence>
<sequence length="253" mass="26878">MAVSLNSVVALYTTSQGKYRHVSGSFVKASTKDFATSLSMFGSKVKIKERRTSPCLSVADSDNLAAEASDKGPGGAASVISDNPQSAGNPSSVDALGGNGQPQTRASGEAGQQMPSSSNGSTVSSDQKEDSRPKLQFKQKKAPLTAKERLKAARVLSRYNEAKSKAPKKELGSNVLALLRESEKGKKKTRLPEAPTDMFDDSNRGSPKPGLTFDFPGGTDLLIIAVSFVLISTIMLGTTYIVWKVGAIHFNEY</sequence>
<keyword evidence="4" id="KW-1185">Reference proteome</keyword>
<keyword evidence="2" id="KW-1133">Transmembrane helix</keyword>